<dbReference type="Ensembl" id="ENSPSIT00000015397.1">
    <property type="protein sequence ID" value="ENSPSIP00000015325.1"/>
    <property type="gene ID" value="ENSPSIG00000013714.1"/>
</dbReference>
<dbReference type="InterPro" id="IPR013151">
    <property type="entry name" value="Immunoglobulin_dom"/>
</dbReference>
<dbReference type="SMART" id="SM00408">
    <property type="entry name" value="IGc2"/>
    <property type="match status" value="3"/>
</dbReference>
<reference evidence="4" key="2">
    <citation type="journal article" date="2013" name="Nat. Genet.">
        <title>The draft genomes of soft-shell turtle and green sea turtle yield insights into the development and evolution of the turtle-specific body plan.</title>
        <authorList>
            <person name="Wang Z."/>
            <person name="Pascual-Anaya J."/>
            <person name="Zadissa A."/>
            <person name="Li W."/>
            <person name="Niimura Y."/>
            <person name="Huang Z."/>
            <person name="Li C."/>
            <person name="White S."/>
            <person name="Xiong Z."/>
            <person name="Fang D."/>
            <person name="Wang B."/>
            <person name="Ming Y."/>
            <person name="Chen Y."/>
            <person name="Zheng Y."/>
            <person name="Kuraku S."/>
            <person name="Pignatelli M."/>
            <person name="Herrero J."/>
            <person name="Beal K."/>
            <person name="Nozawa M."/>
            <person name="Li Q."/>
            <person name="Wang J."/>
            <person name="Zhang H."/>
            <person name="Yu L."/>
            <person name="Shigenobu S."/>
            <person name="Wang J."/>
            <person name="Liu J."/>
            <person name="Flicek P."/>
            <person name="Searle S."/>
            <person name="Wang J."/>
            <person name="Kuratani S."/>
            <person name="Yin Y."/>
            <person name="Aken B."/>
            <person name="Zhang G."/>
            <person name="Irie N."/>
        </authorList>
    </citation>
    <scope>NUCLEOTIDE SEQUENCE [LARGE SCALE GENOMIC DNA]</scope>
    <source>
        <strain evidence="4">Daiwa-1</strain>
    </source>
</reference>
<dbReference type="SUPFAM" id="SSF48726">
    <property type="entry name" value="Immunoglobulin"/>
    <property type="match status" value="3"/>
</dbReference>
<feature type="domain" description="Ig-like" evidence="2">
    <location>
        <begin position="1"/>
        <end position="75"/>
    </location>
</feature>
<dbReference type="OMA" id="YSCEYWK"/>
<evidence type="ECO:0000259" key="2">
    <source>
        <dbReference type="PROSITE" id="PS50835"/>
    </source>
</evidence>
<dbReference type="Pfam" id="PF00047">
    <property type="entry name" value="ig"/>
    <property type="match status" value="1"/>
</dbReference>
<reference evidence="3" key="4">
    <citation type="submission" date="2025-09" db="UniProtKB">
        <authorList>
            <consortium name="Ensembl"/>
        </authorList>
    </citation>
    <scope>IDENTIFICATION</scope>
</reference>
<evidence type="ECO:0000256" key="1">
    <source>
        <dbReference type="ARBA" id="ARBA00023319"/>
    </source>
</evidence>
<dbReference type="PANTHER" id="PTHR46013:SF7">
    <property type="entry name" value="IG-LIKE DOMAIN-CONTAINING PROTEIN"/>
    <property type="match status" value="1"/>
</dbReference>
<dbReference type="HOGENOM" id="CLU_916898_0_0_1"/>
<sequence length="267" mass="29797">MTLTCSATSTDTVSGIRFFRDGKSIDYGELQQSQSNAKLLELSRVSESDTGLYSCESWKTESEREIPSERSQTISITVTARPPAPTLSVSPQHRVFLRGESVTLTCSAPSTDTVSRIRFFRDGKEISSADIKPNAKFLQLSSVSETDAGEYSCEYWKKESEREIPSERSRTISINVTARMPAPTLTVSPSYRVFLPRESVTLTCSAPSTDTVTLIQFFRDGQKINSNVKSHQLSSVSERDAGAYSCEYWKKESEREIPSERSRPISI</sequence>
<evidence type="ECO:0000313" key="4">
    <source>
        <dbReference type="Proteomes" id="UP000007267"/>
    </source>
</evidence>
<dbReference type="GeneTree" id="ENSGT00680000100998"/>
<dbReference type="InterPro" id="IPR003599">
    <property type="entry name" value="Ig_sub"/>
</dbReference>
<dbReference type="InterPro" id="IPR003598">
    <property type="entry name" value="Ig_sub2"/>
</dbReference>
<dbReference type="Proteomes" id="UP000007267">
    <property type="component" value="Unassembled WGS sequence"/>
</dbReference>
<dbReference type="InterPro" id="IPR036179">
    <property type="entry name" value="Ig-like_dom_sf"/>
</dbReference>
<dbReference type="InterPro" id="IPR007110">
    <property type="entry name" value="Ig-like_dom"/>
</dbReference>
<feature type="domain" description="Ig-like" evidence="2">
    <location>
        <begin position="183"/>
        <end position="266"/>
    </location>
</feature>
<dbReference type="Pfam" id="PF13895">
    <property type="entry name" value="Ig_2"/>
    <property type="match status" value="2"/>
</dbReference>
<organism evidence="3 4">
    <name type="scientific">Pelodiscus sinensis</name>
    <name type="common">Chinese softshell turtle</name>
    <name type="synonym">Trionyx sinensis</name>
    <dbReference type="NCBI Taxonomy" id="13735"/>
    <lineage>
        <taxon>Eukaryota</taxon>
        <taxon>Metazoa</taxon>
        <taxon>Chordata</taxon>
        <taxon>Craniata</taxon>
        <taxon>Vertebrata</taxon>
        <taxon>Euteleostomi</taxon>
        <taxon>Archelosauria</taxon>
        <taxon>Testudinata</taxon>
        <taxon>Testudines</taxon>
        <taxon>Cryptodira</taxon>
        <taxon>Trionychia</taxon>
        <taxon>Trionychidae</taxon>
        <taxon>Pelodiscus</taxon>
    </lineage>
</organism>
<keyword evidence="4" id="KW-1185">Reference proteome</keyword>
<protein>
    <submittedName>
        <fullName evidence="3">Alpha-1B-glycoprotein-like</fullName>
    </submittedName>
</protein>
<dbReference type="EMBL" id="AGCU01052536">
    <property type="status" value="NOT_ANNOTATED_CDS"/>
    <property type="molecule type" value="Genomic_DNA"/>
</dbReference>
<keyword evidence="1" id="KW-0393">Immunoglobulin domain</keyword>
<dbReference type="AlphaFoldDB" id="K7G4W4"/>
<name>K7G4W4_PELSI</name>
<dbReference type="PANTHER" id="PTHR46013">
    <property type="entry name" value="VASCULAR CELL ADHESION MOLECULE 1"/>
    <property type="match status" value="1"/>
</dbReference>
<dbReference type="SMART" id="SM00409">
    <property type="entry name" value="IG"/>
    <property type="match status" value="3"/>
</dbReference>
<reference evidence="4" key="1">
    <citation type="submission" date="2011-10" db="EMBL/GenBank/DDBJ databases">
        <authorList>
            <consortium name="Soft-shell Turtle Genome Consortium"/>
        </authorList>
    </citation>
    <scope>NUCLEOTIDE SEQUENCE [LARGE SCALE GENOMIC DNA]</scope>
    <source>
        <strain evidence="4">Daiwa-1</strain>
    </source>
</reference>
<dbReference type="InterPro" id="IPR013783">
    <property type="entry name" value="Ig-like_fold"/>
</dbReference>
<accession>K7G4W4</accession>
<feature type="domain" description="Ig-like" evidence="2">
    <location>
        <begin position="85"/>
        <end position="173"/>
    </location>
</feature>
<dbReference type="PROSITE" id="PS50835">
    <property type="entry name" value="IG_LIKE"/>
    <property type="match status" value="3"/>
</dbReference>
<evidence type="ECO:0000313" key="3">
    <source>
        <dbReference type="Ensembl" id="ENSPSIP00000015325.1"/>
    </source>
</evidence>
<dbReference type="Gene3D" id="2.60.40.10">
    <property type="entry name" value="Immunoglobulins"/>
    <property type="match status" value="3"/>
</dbReference>
<proteinExistence type="predicted"/>
<reference evidence="3" key="3">
    <citation type="submission" date="2025-08" db="UniProtKB">
        <authorList>
            <consortium name="Ensembl"/>
        </authorList>
    </citation>
    <scope>IDENTIFICATION</scope>
</reference>